<dbReference type="EMBL" id="JAOAOG010000318">
    <property type="protein sequence ID" value="KAJ6229716.1"/>
    <property type="molecule type" value="Genomic_DNA"/>
</dbReference>
<dbReference type="CDD" id="cd14498">
    <property type="entry name" value="DSP"/>
    <property type="match status" value="1"/>
</dbReference>
<accession>A0ABQ8XAX7</accession>
<evidence type="ECO:0000313" key="8">
    <source>
        <dbReference type="Proteomes" id="UP001150062"/>
    </source>
</evidence>
<dbReference type="Proteomes" id="UP001150062">
    <property type="component" value="Unassembled WGS sequence"/>
</dbReference>
<dbReference type="PROSITE" id="PS50054">
    <property type="entry name" value="TYR_PHOSPHATASE_DUAL"/>
    <property type="match status" value="1"/>
</dbReference>
<dbReference type="EC" id="3.1.3.48" evidence="2"/>
<comment type="similarity">
    <text evidence="1">Belongs to the protein-tyrosine phosphatase family. Non-receptor class dual specificity subfamily.</text>
</comment>
<dbReference type="InterPro" id="IPR000387">
    <property type="entry name" value="Tyr_Pase_dom"/>
</dbReference>
<evidence type="ECO:0000313" key="7">
    <source>
        <dbReference type="EMBL" id="KAJ6229716.1"/>
    </source>
</evidence>
<evidence type="ECO:0000259" key="6">
    <source>
        <dbReference type="PROSITE" id="PS50056"/>
    </source>
</evidence>
<dbReference type="Pfam" id="PF00782">
    <property type="entry name" value="DSPc"/>
    <property type="match status" value="1"/>
</dbReference>
<evidence type="ECO:0000256" key="1">
    <source>
        <dbReference type="ARBA" id="ARBA00008601"/>
    </source>
</evidence>
<dbReference type="PANTHER" id="PTHR10159:SF519">
    <property type="entry name" value="DUAL SPECIFICITY PROTEIN PHOSPHATASE MPK3"/>
    <property type="match status" value="1"/>
</dbReference>
<dbReference type="PANTHER" id="PTHR10159">
    <property type="entry name" value="DUAL SPECIFICITY PROTEIN PHOSPHATASE"/>
    <property type="match status" value="1"/>
</dbReference>
<gene>
    <name evidence="7" type="ORF">M0813_07499</name>
</gene>
<evidence type="ECO:0000256" key="3">
    <source>
        <dbReference type="ARBA" id="ARBA00022801"/>
    </source>
</evidence>
<dbReference type="PROSITE" id="PS00383">
    <property type="entry name" value="TYR_PHOSPHATASE_1"/>
    <property type="match status" value="1"/>
</dbReference>
<evidence type="ECO:0000256" key="4">
    <source>
        <dbReference type="ARBA" id="ARBA00022912"/>
    </source>
</evidence>
<feature type="domain" description="Tyrosine specific protein phosphatases" evidence="6">
    <location>
        <begin position="65"/>
        <end position="124"/>
    </location>
</feature>
<dbReference type="InterPro" id="IPR020422">
    <property type="entry name" value="TYR_PHOSPHATASE_DUAL_dom"/>
</dbReference>
<dbReference type="InterPro" id="IPR000340">
    <property type="entry name" value="Dual-sp_phosphatase_cat-dom"/>
</dbReference>
<keyword evidence="3" id="KW-0378">Hydrolase</keyword>
<dbReference type="SUPFAM" id="SSF52799">
    <property type="entry name" value="(Phosphotyrosine protein) phosphatases II"/>
    <property type="match status" value="1"/>
</dbReference>
<keyword evidence="8" id="KW-1185">Reference proteome</keyword>
<dbReference type="InterPro" id="IPR029021">
    <property type="entry name" value="Prot-tyrosine_phosphatase-like"/>
</dbReference>
<feature type="domain" description="Tyrosine-protein phosphatase" evidence="5">
    <location>
        <begin position="4"/>
        <end position="145"/>
    </location>
</feature>
<evidence type="ECO:0000256" key="2">
    <source>
        <dbReference type="ARBA" id="ARBA00013064"/>
    </source>
</evidence>
<name>A0ABQ8XAX7_9EUKA</name>
<dbReference type="PROSITE" id="PS50056">
    <property type="entry name" value="TYR_PHOSPHATASE_2"/>
    <property type="match status" value="1"/>
</dbReference>
<comment type="caution">
    <text evidence="7">The sequence shown here is derived from an EMBL/GenBank/DDBJ whole genome shotgun (WGS) entry which is preliminary data.</text>
</comment>
<proteinExistence type="inferred from homology"/>
<protein>
    <recommendedName>
        <fullName evidence="2">protein-tyrosine-phosphatase</fullName>
        <ecNumber evidence="2">3.1.3.48</ecNumber>
    </recommendedName>
</protein>
<dbReference type="InterPro" id="IPR016130">
    <property type="entry name" value="Tyr_Pase_AS"/>
</dbReference>
<evidence type="ECO:0000259" key="5">
    <source>
        <dbReference type="PROSITE" id="PS50054"/>
    </source>
</evidence>
<reference evidence="7" key="1">
    <citation type="submission" date="2022-08" db="EMBL/GenBank/DDBJ databases">
        <title>Novel sulfate-reducing endosymbionts in the free-living metamonad Anaeramoeba.</title>
        <authorList>
            <person name="Jerlstrom-Hultqvist J."/>
            <person name="Cepicka I."/>
            <person name="Gallot-Lavallee L."/>
            <person name="Salas-Leiva D."/>
            <person name="Curtis B.A."/>
            <person name="Zahonova K."/>
            <person name="Pipaliya S."/>
            <person name="Dacks J."/>
            <person name="Roger A.J."/>
        </authorList>
    </citation>
    <scope>NUCLEOTIDE SEQUENCE</scope>
    <source>
        <strain evidence="7">Schooner1</strain>
    </source>
</reference>
<organism evidence="7 8">
    <name type="scientific">Anaeramoeba flamelloides</name>
    <dbReference type="NCBI Taxonomy" id="1746091"/>
    <lineage>
        <taxon>Eukaryota</taxon>
        <taxon>Metamonada</taxon>
        <taxon>Anaeramoebidae</taxon>
        <taxon>Anaeramoeba</taxon>
    </lineage>
</organism>
<dbReference type="Gene3D" id="3.90.190.10">
    <property type="entry name" value="Protein tyrosine phosphatase superfamily"/>
    <property type="match status" value="1"/>
</dbReference>
<keyword evidence="4" id="KW-0904">Protein phosphatase</keyword>
<dbReference type="SMART" id="SM00195">
    <property type="entry name" value="DSPc"/>
    <property type="match status" value="1"/>
</dbReference>
<sequence length="260" mass="30555">MGNKIDAVDHGLFLGNAKGSEDKELMKKHEITHILNVCYEPNHFPNDFNYFQQKLYDTKDEFILPEFPKLISFIERALKKKGNNVFVHCEKGISRSATIVIAYIMYKHQINSDQAYQFVHENRPEIQPNKGFLQQLKLWGRLKYNLKGETKYHKEFRNLCLIHNAFKCFGKIDSINAENCKSCQIFHDITKTISVKNGFISQKKAKKLNKLTKKRKKKKRVEELINNCVKSSSWPDYSSSNWENNKFYQECLLPIKQLVK</sequence>